<name>A0ACC6M3U4_9BACI</name>
<reference evidence="1" key="1">
    <citation type="submission" date="2023-11" db="EMBL/GenBank/DDBJ databases">
        <title>Gracilibacillus pellucida a moderately halophilic bacterium isolated from saline soil in Xinjiang province.</title>
        <authorList>
            <person name="Zhang Z."/>
            <person name="Tan F."/>
            <person name="Wang Y."/>
            <person name="Xia M."/>
        </authorList>
    </citation>
    <scope>NUCLEOTIDE SEQUENCE</scope>
    <source>
        <strain evidence="1">S3-1-1</strain>
    </source>
</reference>
<dbReference type="EMBL" id="JAWZSR010000003">
    <property type="protein sequence ID" value="MDX8045611.1"/>
    <property type="molecule type" value="Genomic_DNA"/>
</dbReference>
<sequence length="286" mass="33888">MKKLILCLPCLLLIFLLHGHSKTFKINPSSYDHRTFNRTHEQLDIFLQQLAIKNKYSEDGWTLIWQEEFHEDLLDTKTWNIEDWASEKNNELQYYTPKNISITANQLQLISNKEDYKGRSYTSAAIHTKDKFYFRYGKVEMRAKLPSGQGIFPAFWMMPNIDNTWLPEIDILEMLGDKPYEIWMVQHWLDNNQQLVSRSSSYQGPNYAENFHTYSLEWAPDSLKWFIDGELRFQTKHSSPDMDMYLYVNTAIGGDWPGNPDETTSFQQVFEIDYMRVYQQKGDGQK</sequence>
<evidence type="ECO:0000313" key="2">
    <source>
        <dbReference type="Proteomes" id="UP001277972"/>
    </source>
</evidence>
<accession>A0ACC6M3U4</accession>
<organism evidence="1 2">
    <name type="scientific">Gracilibacillus pellucidus</name>
    <dbReference type="NCBI Taxonomy" id="3095368"/>
    <lineage>
        <taxon>Bacteria</taxon>
        <taxon>Bacillati</taxon>
        <taxon>Bacillota</taxon>
        <taxon>Bacilli</taxon>
        <taxon>Bacillales</taxon>
        <taxon>Bacillaceae</taxon>
        <taxon>Gracilibacillus</taxon>
    </lineage>
</organism>
<protein>
    <submittedName>
        <fullName evidence="1">Glycoside hydrolase family 16 protein</fullName>
    </submittedName>
</protein>
<proteinExistence type="predicted"/>
<keyword evidence="1" id="KW-0378">Hydrolase</keyword>
<dbReference type="Proteomes" id="UP001277972">
    <property type="component" value="Unassembled WGS sequence"/>
</dbReference>
<evidence type="ECO:0000313" key="1">
    <source>
        <dbReference type="EMBL" id="MDX8045611.1"/>
    </source>
</evidence>
<keyword evidence="2" id="KW-1185">Reference proteome</keyword>
<gene>
    <name evidence="1" type="ORF">SH601_06380</name>
</gene>
<comment type="caution">
    <text evidence="1">The sequence shown here is derived from an EMBL/GenBank/DDBJ whole genome shotgun (WGS) entry which is preliminary data.</text>
</comment>